<evidence type="ECO:0000256" key="1">
    <source>
        <dbReference type="SAM" id="MobiDB-lite"/>
    </source>
</evidence>
<dbReference type="Proteomes" id="UP001174694">
    <property type="component" value="Unassembled WGS sequence"/>
</dbReference>
<organism evidence="2 3">
    <name type="scientific">Pleurostoma richardsiae</name>
    <dbReference type="NCBI Taxonomy" id="41990"/>
    <lineage>
        <taxon>Eukaryota</taxon>
        <taxon>Fungi</taxon>
        <taxon>Dikarya</taxon>
        <taxon>Ascomycota</taxon>
        <taxon>Pezizomycotina</taxon>
        <taxon>Sordariomycetes</taxon>
        <taxon>Sordariomycetidae</taxon>
        <taxon>Calosphaeriales</taxon>
        <taxon>Pleurostomataceae</taxon>
        <taxon>Pleurostoma</taxon>
    </lineage>
</organism>
<dbReference type="EMBL" id="JANBVO010000004">
    <property type="protein sequence ID" value="KAJ9155100.1"/>
    <property type="molecule type" value="Genomic_DNA"/>
</dbReference>
<evidence type="ECO:0000313" key="3">
    <source>
        <dbReference type="Proteomes" id="UP001174694"/>
    </source>
</evidence>
<name>A0AA38S2K1_9PEZI</name>
<keyword evidence="3" id="KW-1185">Reference proteome</keyword>
<reference evidence="2" key="1">
    <citation type="submission" date="2022-07" db="EMBL/GenBank/DDBJ databases">
        <title>Fungi with potential for degradation of polypropylene.</title>
        <authorList>
            <person name="Gostincar C."/>
        </authorList>
    </citation>
    <scope>NUCLEOTIDE SEQUENCE</scope>
    <source>
        <strain evidence="2">EXF-13308</strain>
    </source>
</reference>
<dbReference type="AlphaFoldDB" id="A0AA38S2K1"/>
<gene>
    <name evidence="2" type="ORF">NKR23_g2348</name>
</gene>
<feature type="compositionally biased region" description="Polar residues" evidence="1">
    <location>
        <begin position="8"/>
        <end position="17"/>
    </location>
</feature>
<feature type="region of interest" description="Disordered" evidence="1">
    <location>
        <begin position="1"/>
        <end position="22"/>
    </location>
</feature>
<comment type="caution">
    <text evidence="2">The sequence shown here is derived from an EMBL/GenBank/DDBJ whole genome shotgun (WGS) entry which is preliminary data.</text>
</comment>
<proteinExistence type="predicted"/>
<evidence type="ECO:0000313" key="2">
    <source>
        <dbReference type="EMBL" id="KAJ9155100.1"/>
    </source>
</evidence>
<accession>A0AA38S2K1</accession>
<protein>
    <submittedName>
        <fullName evidence="2">Uncharacterized protein</fullName>
    </submittedName>
</protein>
<sequence length="281" mass="31087">MELESKAASESPSNNGAPLSVAPGQFDALKKWIAKQEAYEAATSQPAPLTDGQRKAMASLIRTRPEPAMGDDSWMQLLNRYRQAHPDDMGVIWTDGEFVSDEYEGGWTVGCRITEAPAGVTFPEQDEGGPLLFARKKDAKHYAAQCAVRWLMAQKLMPDNGRDVKFKDVPPSGDVDPLDDRFLARQRVPVVCHQLGFPAPRYQAVSDLEQPGLFDAYADFFSDSRINGSMFRVTGVRGENAAKEKVAELVLAHMLKLEEARKKEAAEIMGYEPQVKAEPVD</sequence>